<accession>A0A0S3RNV3</accession>
<name>A0A0S3RNV3_PHAAN</name>
<dbReference type="Proteomes" id="UP000291084">
    <property type="component" value="Chromosome 3"/>
</dbReference>
<feature type="non-terminal residue" evidence="2">
    <location>
        <position position="1"/>
    </location>
</feature>
<sequence>CFSHGHRRDRPASGKEISANVAGESGQACIRSSELRRRDCREGIWSEVETCATEEGFGYASEPERDDFRA</sequence>
<reference evidence="2 3" key="1">
    <citation type="journal article" date="2015" name="Sci. Rep.">
        <title>The power of single molecule real-time sequencing technology in the de novo assembly of a eukaryotic genome.</title>
        <authorList>
            <person name="Sakai H."/>
            <person name="Naito K."/>
            <person name="Ogiso-Tanaka E."/>
            <person name="Takahashi Y."/>
            <person name="Iseki K."/>
            <person name="Muto C."/>
            <person name="Satou K."/>
            <person name="Teruya K."/>
            <person name="Shiroma A."/>
            <person name="Shimoji M."/>
            <person name="Hirano T."/>
            <person name="Itoh T."/>
            <person name="Kaga A."/>
            <person name="Tomooka N."/>
        </authorList>
    </citation>
    <scope>NUCLEOTIDE SEQUENCE [LARGE SCALE GENOMIC DNA]</scope>
    <source>
        <strain evidence="3">cv. Shumari</strain>
    </source>
</reference>
<gene>
    <name evidence="2" type="primary">Vigan.03G219200</name>
    <name evidence="2" type="ORF">VIGAN_03219200</name>
</gene>
<evidence type="ECO:0000313" key="2">
    <source>
        <dbReference type="EMBL" id="BAT82216.1"/>
    </source>
</evidence>
<feature type="region of interest" description="Disordered" evidence="1">
    <location>
        <begin position="1"/>
        <end position="20"/>
    </location>
</feature>
<evidence type="ECO:0000313" key="3">
    <source>
        <dbReference type="Proteomes" id="UP000291084"/>
    </source>
</evidence>
<evidence type="ECO:0000256" key="1">
    <source>
        <dbReference type="SAM" id="MobiDB-lite"/>
    </source>
</evidence>
<keyword evidence="3" id="KW-1185">Reference proteome</keyword>
<dbReference type="AlphaFoldDB" id="A0A0S3RNV3"/>
<protein>
    <submittedName>
        <fullName evidence="2">Uncharacterized protein</fullName>
    </submittedName>
</protein>
<proteinExistence type="predicted"/>
<dbReference type="EMBL" id="AP015036">
    <property type="protein sequence ID" value="BAT82216.1"/>
    <property type="molecule type" value="Genomic_DNA"/>
</dbReference>
<organism evidence="2 3">
    <name type="scientific">Vigna angularis var. angularis</name>
    <dbReference type="NCBI Taxonomy" id="157739"/>
    <lineage>
        <taxon>Eukaryota</taxon>
        <taxon>Viridiplantae</taxon>
        <taxon>Streptophyta</taxon>
        <taxon>Embryophyta</taxon>
        <taxon>Tracheophyta</taxon>
        <taxon>Spermatophyta</taxon>
        <taxon>Magnoliopsida</taxon>
        <taxon>eudicotyledons</taxon>
        <taxon>Gunneridae</taxon>
        <taxon>Pentapetalae</taxon>
        <taxon>rosids</taxon>
        <taxon>fabids</taxon>
        <taxon>Fabales</taxon>
        <taxon>Fabaceae</taxon>
        <taxon>Papilionoideae</taxon>
        <taxon>50 kb inversion clade</taxon>
        <taxon>NPAAA clade</taxon>
        <taxon>indigoferoid/millettioid clade</taxon>
        <taxon>Phaseoleae</taxon>
        <taxon>Vigna</taxon>
    </lineage>
</organism>